<evidence type="ECO:0000256" key="8">
    <source>
        <dbReference type="ARBA" id="ARBA00031044"/>
    </source>
</evidence>
<comment type="caution">
    <text evidence="10">The sequence shown here is derived from an EMBL/GenBank/DDBJ whole genome shotgun (WGS) entry which is preliminary data.</text>
</comment>
<dbReference type="InterPro" id="IPR050110">
    <property type="entry name" value="Glyoxalase_II_hydrolase"/>
</dbReference>
<keyword evidence="7" id="KW-0862">Zinc</keyword>
<dbReference type="SMART" id="SM00849">
    <property type="entry name" value="Lactamase_B"/>
    <property type="match status" value="1"/>
</dbReference>
<feature type="domain" description="Metallo-beta-lactamase" evidence="9">
    <location>
        <begin position="14"/>
        <end position="178"/>
    </location>
</feature>
<evidence type="ECO:0000313" key="11">
    <source>
        <dbReference type="Proteomes" id="UP000298058"/>
    </source>
</evidence>
<dbReference type="OrthoDB" id="9802248at2"/>
<dbReference type="InterPro" id="IPR035680">
    <property type="entry name" value="Clx_II_MBL"/>
</dbReference>
<evidence type="ECO:0000313" key="10">
    <source>
        <dbReference type="EMBL" id="TGN18412.1"/>
    </source>
</evidence>
<dbReference type="InterPro" id="IPR001279">
    <property type="entry name" value="Metallo-B-lactamas"/>
</dbReference>
<comment type="cofactor">
    <cofactor evidence="1">
        <name>Zn(2+)</name>
        <dbReference type="ChEBI" id="CHEBI:29105"/>
    </cofactor>
</comment>
<keyword evidence="5" id="KW-0479">Metal-binding</keyword>
<dbReference type="InterPro" id="IPR036866">
    <property type="entry name" value="RibonucZ/Hydroxyglut_hydro"/>
</dbReference>
<comment type="pathway">
    <text evidence="2">Secondary metabolite metabolism; methylglyoxal degradation; (R)-lactate from methylglyoxal: step 2/2.</text>
</comment>
<dbReference type="SUPFAM" id="SSF56281">
    <property type="entry name" value="Metallo-hydrolase/oxidoreductase"/>
    <property type="match status" value="1"/>
</dbReference>
<accession>A0A4R9LXK7</accession>
<evidence type="ECO:0000256" key="4">
    <source>
        <dbReference type="ARBA" id="ARBA00011917"/>
    </source>
</evidence>
<dbReference type="InterPro" id="IPR032282">
    <property type="entry name" value="HAGH_C"/>
</dbReference>
<dbReference type="GO" id="GO:0046872">
    <property type="term" value="F:metal ion binding"/>
    <property type="evidence" value="ECO:0007669"/>
    <property type="project" value="UniProtKB-KW"/>
</dbReference>
<comment type="similarity">
    <text evidence="3">Belongs to the metallo-beta-lactamase superfamily. Glyoxalase II family.</text>
</comment>
<evidence type="ECO:0000256" key="2">
    <source>
        <dbReference type="ARBA" id="ARBA00004963"/>
    </source>
</evidence>
<dbReference type="Proteomes" id="UP000298058">
    <property type="component" value="Unassembled WGS sequence"/>
</dbReference>
<dbReference type="EMBL" id="RQHW01000047">
    <property type="protein sequence ID" value="TGN18412.1"/>
    <property type="molecule type" value="Genomic_DNA"/>
</dbReference>
<evidence type="ECO:0000256" key="3">
    <source>
        <dbReference type="ARBA" id="ARBA00006759"/>
    </source>
</evidence>
<dbReference type="PANTHER" id="PTHR43705:SF1">
    <property type="entry name" value="HYDROXYACYLGLUTATHIONE HYDROLASE GLOB"/>
    <property type="match status" value="1"/>
</dbReference>
<dbReference type="GO" id="GO:0004416">
    <property type="term" value="F:hydroxyacylglutathione hydrolase activity"/>
    <property type="evidence" value="ECO:0007669"/>
    <property type="project" value="UniProtKB-EC"/>
</dbReference>
<dbReference type="Pfam" id="PF00753">
    <property type="entry name" value="Lactamase_B"/>
    <property type="match status" value="1"/>
</dbReference>
<keyword evidence="6 10" id="KW-0378">Hydrolase</keyword>
<proteinExistence type="inferred from homology"/>
<evidence type="ECO:0000256" key="5">
    <source>
        <dbReference type="ARBA" id="ARBA00022723"/>
    </source>
</evidence>
<dbReference type="CDD" id="cd07723">
    <property type="entry name" value="hydroxyacylglutathione_hydrolase_MBL-fold"/>
    <property type="match status" value="1"/>
</dbReference>
<dbReference type="AlphaFoldDB" id="A0A4R9LXK7"/>
<dbReference type="RefSeq" id="WP_135761096.1">
    <property type="nucleotide sequence ID" value="NZ_RQHW01000047.1"/>
</dbReference>
<dbReference type="PANTHER" id="PTHR43705">
    <property type="entry name" value="HYDROXYACYLGLUTATHIONE HYDROLASE"/>
    <property type="match status" value="1"/>
</dbReference>
<name>A0A4R9LXK7_9LEPT</name>
<evidence type="ECO:0000256" key="1">
    <source>
        <dbReference type="ARBA" id="ARBA00001947"/>
    </source>
</evidence>
<dbReference type="EC" id="3.1.2.6" evidence="4"/>
<gene>
    <name evidence="10" type="ORF">EHS15_13520</name>
</gene>
<reference evidence="10" key="1">
    <citation type="journal article" date="2019" name="PLoS Negl. Trop. Dis.">
        <title>Revisiting the worldwide diversity of Leptospira species in the environment.</title>
        <authorList>
            <person name="Vincent A.T."/>
            <person name="Schiettekatte O."/>
            <person name="Bourhy P."/>
            <person name="Veyrier F.J."/>
            <person name="Picardeau M."/>
        </authorList>
    </citation>
    <scope>NUCLEOTIDE SEQUENCE [LARGE SCALE GENOMIC DNA]</scope>
    <source>
        <strain evidence="10">201300427</strain>
    </source>
</reference>
<dbReference type="Gene3D" id="3.60.15.10">
    <property type="entry name" value="Ribonuclease Z/Hydroxyacylglutathione hydrolase-like"/>
    <property type="match status" value="1"/>
</dbReference>
<dbReference type="Pfam" id="PF16123">
    <property type="entry name" value="HAGH_C"/>
    <property type="match status" value="1"/>
</dbReference>
<keyword evidence="11" id="KW-1185">Reference proteome</keyword>
<protein>
    <recommendedName>
        <fullName evidence="4">hydroxyacylglutathione hydrolase</fullName>
        <ecNumber evidence="4">3.1.2.6</ecNumber>
    </recommendedName>
    <alternativeName>
        <fullName evidence="8">Glyoxalase II</fullName>
    </alternativeName>
</protein>
<sequence>MLSVLQLFTHSPLRNFSYIVYSDRSGEAVCIDPYDAKLILTHLKKHGLKLKSILNTHEHNDHVAGNLELKEETKALIYSHPNALGKIPGLDEVLKEGDIAFSHESETLVAWDTPGHTNCHLCFVLKNKTSHKAVFSGDTIFNAGVGNCYRGGNPSTLYNTLKNRFFSIEGETLLYPGHDYWDSNLNFSETMEPDNKEITKIRNLAEAKKETSEFLVSDFSMEKKVNPFFRLEQTTLQNNIREKNKETDFDSEKSYFLGLRRLRDHW</sequence>
<evidence type="ECO:0000256" key="6">
    <source>
        <dbReference type="ARBA" id="ARBA00022801"/>
    </source>
</evidence>
<organism evidence="10 11">
    <name type="scientific">Leptospira idonii</name>
    <dbReference type="NCBI Taxonomy" id="1193500"/>
    <lineage>
        <taxon>Bacteria</taxon>
        <taxon>Pseudomonadati</taxon>
        <taxon>Spirochaetota</taxon>
        <taxon>Spirochaetia</taxon>
        <taxon>Leptospirales</taxon>
        <taxon>Leptospiraceae</taxon>
        <taxon>Leptospira</taxon>
    </lineage>
</organism>
<evidence type="ECO:0000256" key="7">
    <source>
        <dbReference type="ARBA" id="ARBA00022833"/>
    </source>
</evidence>
<evidence type="ECO:0000259" key="9">
    <source>
        <dbReference type="SMART" id="SM00849"/>
    </source>
</evidence>